<evidence type="ECO:0000256" key="1">
    <source>
        <dbReference type="SAM" id="MobiDB-lite"/>
    </source>
</evidence>
<gene>
    <name evidence="2" type="ORF">IWW39_006011</name>
</gene>
<protein>
    <submittedName>
        <fullName evidence="2">Uncharacterized protein</fullName>
    </submittedName>
</protein>
<dbReference type="OrthoDB" id="5973225at2759"/>
<feature type="compositionally biased region" description="Basic and acidic residues" evidence="1">
    <location>
        <begin position="39"/>
        <end position="48"/>
    </location>
</feature>
<dbReference type="Proteomes" id="UP001151516">
    <property type="component" value="Unassembled WGS sequence"/>
</dbReference>
<evidence type="ECO:0000313" key="3">
    <source>
        <dbReference type="Proteomes" id="UP001151516"/>
    </source>
</evidence>
<comment type="caution">
    <text evidence="2">The sequence shown here is derived from an EMBL/GenBank/DDBJ whole genome shotgun (WGS) entry which is preliminary data.</text>
</comment>
<evidence type="ECO:0000313" key="2">
    <source>
        <dbReference type="EMBL" id="KAJ2682413.1"/>
    </source>
</evidence>
<dbReference type="EMBL" id="JANBTX010000421">
    <property type="protein sequence ID" value="KAJ2682413.1"/>
    <property type="molecule type" value="Genomic_DNA"/>
</dbReference>
<feature type="region of interest" description="Disordered" evidence="1">
    <location>
        <begin position="70"/>
        <end position="125"/>
    </location>
</feature>
<keyword evidence="3" id="KW-1185">Reference proteome</keyword>
<dbReference type="AlphaFoldDB" id="A0A9W8GDG4"/>
<feature type="compositionally biased region" description="Basic and acidic residues" evidence="1">
    <location>
        <begin position="70"/>
        <end position="90"/>
    </location>
</feature>
<reference evidence="2" key="1">
    <citation type="submission" date="2022-07" db="EMBL/GenBank/DDBJ databases">
        <title>Phylogenomic reconstructions and comparative analyses of Kickxellomycotina fungi.</title>
        <authorList>
            <person name="Reynolds N.K."/>
            <person name="Stajich J.E."/>
            <person name="Barry K."/>
            <person name="Grigoriev I.V."/>
            <person name="Crous P."/>
            <person name="Smith M.E."/>
        </authorList>
    </citation>
    <scope>NUCLEOTIDE SEQUENCE</scope>
    <source>
        <strain evidence="2">CBS 109367</strain>
    </source>
</reference>
<feature type="region of interest" description="Disordered" evidence="1">
    <location>
        <begin position="1"/>
        <end position="53"/>
    </location>
</feature>
<accession>A0A9W8GDG4</accession>
<organism evidence="2 3">
    <name type="scientific">Coemansia spiralis</name>
    <dbReference type="NCBI Taxonomy" id="417178"/>
    <lineage>
        <taxon>Eukaryota</taxon>
        <taxon>Fungi</taxon>
        <taxon>Fungi incertae sedis</taxon>
        <taxon>Zoopagomycota</taxon>
        <taxon>Kickxellomycotina</taxon>
        <taxon>Kickxellomycetes</taxon>
        <taxon>Kickxellales</taxon>
        <taxon>Kickxellaceae</taxon>
        <taxon>Coemansia</taxon>
    </lineage>
</organism>
<name>A0A9W8GDG4_9FUNG</name>
<proteinExistence type="predicted"/>
<sequence>MESVSAELKAGHAPATMVGGRRKSQAVFVPTVTTEEEEQKAMDARSPEGEDMDSNELIRQAEMDQEFLHEQVQKRQQHELRNQTRHKNSELNRAPNPVLSNQIRQPGRFPSGVPKETKMAMKTMQ</sequence>